<dbReference type="NCBIfam" id="TIGR00199">
    <property type="entry name" value="PncC_domain"/>
    <property type="match status" value="1"/>
</dbReference>
<name>A0ABP7PPV9_9GAMM</name>
<dbReference type="InterPro" id="IPR008136">
    <property type="entry name" value="CinA_C"/>
</dbReference>
<dbReference type="Proteomes" id="UP001501337">
    <property type="component" value="Unassembled WGS sequence"/>
</dbReference>
<keyword evidence="3" id="KW-1185">Reference proteome</keyword>
<proteinExistence type="predicted"/>
<evidence type="ECO:0000313" key="3">
    <source>
        <dbReference type="Proteomes" id="UP001501337"/>
    </source>
</evidence>
<accession>A0ABP7PPV9</accession>
<dbReference type="EMBL" id="BAABBO010000012">
    <property type="protein sequence ID" value="GAA3969312.1"/>
    <property type="molecule type" value="Genomic_DNA"/>
</dbReference>
<comment type="caution">
    <text evidence="2">The sequence shown here is derived from an EMBL/GenBank/DDBJ whole genome shotgun (WGS) entry which is preliminary data.</text>
</comment>
<protein>
    <submittedName>
        <fullName evidence="2">CinA family protein</fullName>
    </submittedName>
</protein>
<sequence>MENDLSDAAQRLSIKLPELELLVSIGASLQKLQWQVTVAESCTAGGIGYALTSIAGSSAWFEQGFIVYSNAAKERMLEVPAQLLLDHGAVSEPVAGAMALGAARCAGAQIALAVSGIAGPGGGSADKPVGTVCFGWHLPGDTVTERRHFSGDRAAVREQTIAYSLAKLYGLLQNLEPGL</sequence>
<dbReference type="SUPFAM" id="SSF142433">
    <property type="entry name" value="CinA-like"/>
    <property type="match status" value="1"/>
</dbReference>
<evidence type="ECO:0000259" key="1">
    <source>
        <dbReference type="Pfam" id="PF02464"/>
    </source>
</evidence>
<dbReference type="InterPro" id="IPR036653">
    <property type="entry name" value="CinA-like_C"/>
</dbReference>
<gene>
    <name evidence="2" type="ORF">GCM10022278_28840</name>
</gene>
<dbReference type="RefSeq" id="WP_344807584.1">
    <property type="nucleotide sequence ID" value="NZ_BAABBO010000012.1"/>
</dbReference>
<feature type="domain" description="CinA C-terminal" evidence="1">
    <location>
        <begin position="23"/>
        <end position="169"/>
    </location>
</feature>
<dbReference type="Pfam" id="PF02464">
    <property type="entry name" value="CinA"/>
    <property type="match status" value="1"/>
</dbReference>
<reference evidence="3" key="1">
    <citation type="journal article" date="2019" name="Int. J. Syst. Evol. Microbiol.">
        <title>The Global Catalogue of Microorganisms (GCM) 10K type strain sequencing project: providing services to taxonomists for standard genome sequencing and annotation.</title>
        <authorList>
            <consortium name="The Broad Institute Genomics Platform"/>
            <consortium name="The Broad Institute Genome Sequencing Center for Infectious Disease"/>
            <person name="Wu L."/>
            <person name="Ma J."/>
        </authorList>
    </citation>
    <scope>NUCLEOTIDE SEQUENCE [LARGE SCALE GENOMIC DNA]</scope>
    <source>
        <strain evidence="3">JCM 17555</strain>
    </source>
</reference>
<organism evidence="2 3">
    <name type="scientific">Allohahella marinimesophila</name>
    <dbReference type="NCBI Taxonomy" id="1054972"/>
    <lineage>
        <taxon>Bacteria</taxon>
        <taxon>Pseudomonadati</taxon>
        <taxon>Pseudomonadota</taxon>
        <taxon>Gammaproteobacteria</taxon>
        <taxon>Oceanospirillales</taxon>
        <taxon>Hahellaceae</taxon>
        <taxon>Allohahella</taxon>
    </lineage>
</organism>
<evidence type="ECO:0000313" key="2">
    <source>
        <dbReference type="EMBL" id="GAA3969312.1"/>
    </source>
</evidence>
<dbReference type="Gene3D" id="3.90.950.20">
    <property type="entry name" value="CinA-like"/>
    <property type="match status" value="1"/>
</dbReference>